<dbReference type="InterPro" id="IPR000591">
    <property type="entry name" value="DEP_dom"/>
</dbReference>
<dbReference type="SUPFAM" id="SSF54236">
    <property type="entry name" value="Ubiquitin-like"/>
    <property type="match status" value="1"/>
</dbReference>
<dbReference type="GO" id="GO:0005886">
    <property type="term" value="C:plasma membrane"/>
    <property type="evidence" value="ECO:0007669"/>
    <property type="project" value="TreeGrafter"/>
</dbReference>
<dbReference type="SMART" id="SM00100">
    <property type="entry name" value="cNMP"/>
    <property type="match status" value="1"/>
</dbReference>
<feature type="domain" description="N-terminal Ras-GEF" evidence="8">
    <location>
        <begin position="496"/>
        <end position="637"/>
    </location>
</feature>
<accession>A0A158QAC7</accession>
<dbReference type="InterPro" id="IPR018490">
    <property type="entry name" value="cNMP-bd_dom_sf"/>
</dbReference>
<protein>
    <submittedName>
        <fullName evidence="11">Cyclic nucleotide-binding domain-containing protein</fullName>
    </submittedName>
</protein>
<evidence type="ECO:0000313" key="9">
    <source>
        <dbReference type="EMBL" id="VDD89660.1"/>
    </source>
</evidence>
<evidence type="ECO:0000256" key="2">
    <source>
        <dbReference type="ARBA" id="ARBA00022658"/>
    </source>
</evidence>
<dbReference type="Proteomes" id="UP000274131">
    <property type="component" value="Unassembled WGS sequence"/>
</dbReference>
<evidence type="ECO:0000313" key="11">
    <source>
        <dbReference type="WBParaSite" id="EVEC_0000470301-mRNA-1"/>
    </source>
</evidence>
<dbReference type="SUPFAM" id="SSF46785">
    <property type="entry name" value="Winged helix' DNA-binding domain"/>
    <property type="match status" value="1"/>
</dbReference>
<feature type="domain" description="DEP" evidence="6">
    <location>
        <begin position="180"/>
        <end position="283"/>
    </location>
</feature>
<evidence type="ECO:0000256" key="1">
    <source>
        <dbReference type="ARBA" id="ARBA00010829"/>
    </source>
</evidence>
<proteinExistence type="inferred from homology"/>
<dbReference type="PROSITE" id="PS50200">
    <property type="entry name" value="RA"/>
    <property type="match status" value="1"/>
</dbReference>
<dbReference type="Pfam" id="PF00618">
    <property type="entry name" value="RasGEF_N"/>
    <property type="match status" value="1"/>
</dbReference>
<dbReference type="InterPro" id="IPR036390">
    <property type="entry name" value="WH_DNA-bd_sf"/>
</dbReference>
<dbReference type="Gene3D" id="1.20.870.10">
    <property type="entry name" value="Son of sevenless (SoS) protein Chain: S domain 1"/>
    <property type="match status" value="1"/>
</dbReference>
<dbReference type="InterPro" id="IPR001895">
    <property type="entry name" value="RASGEF_cat_dom"/>
</dbReference>
<dbReference type="SUPFAM" id="SSF48366">
    <property type="entry name" value="Ras GEF"/>
    <property type="match status" value="1"/>
</dbReference>
<dbReference type="SUPFAM" id="SSF51206">
    <property type="entry name" value="cAMP-binding domain-like"/>
    <property type="match status" value="1"/>
</dbReference>
<dbReference type="SMART" id="SM00229">
    <property type="entry name" value="RasGEFN"/>
    <property type="match status" value="1"/>
</dbReference>
<keyword evidence="10" id="KW-1185">Reference proteome</keyword>
<dbReference type="PANTHER" id="PTHR23113:SF327">
    <property type="entry name" value="EXCHANGE PROTEIN DIRECTLY ACTIVATED BY CAMP, ISOFORM E"/>
    <property type="match status" value="1"/>
</dbReference>
<dbReference type="PANTHER" id="PTHR23113">
    <property type="entry name" value="GUANINE NUCLEOTIDE EXCHANGE FACTOR"/>
    <property type="match status" value="1"/>
</dbReference>
<dbReference type="InterPro" id="IPR014710">
    <property type="entry name" value="RmlC-like_jellyroll"/>
</dbReference>
<organism evidence="11">
    <name type="scientific">Enterobius vermicularis</name>
    <name type="common">Human pinworm</name>
    <dbReference type="NCBI Taxonomy" id="51028"/>
    <lineage>
        <taxon>Eukaryota</taxon>
        <taxon>Metazoa</taxon>
        <taxon>Ecdysozoa</taxon>
        <taxon>Nematoda</taxon>
        <taxon>Chromadorea</taxon>
        <taxon>Rhabditida</taxon>
        <taxon>Spirurina</taxon>
        <taxon>Oxyuridomorpha</taxon>
        <taxon>Oxyuroidea</taxon>
        <taxon>Oxyuridae</taxon>
        <taxon>Enterobius</taxon>
    </lineage>
</organism>
<evidence type="ECO:0000256" key="3">
    <source>
        <dbReference type="PROSITE-ProRule" id="PRU00168"/>
    </source>
</evidence>
<dbReference type="Gene3D" id="1.10.8.1240">
    <property type="match status" value="1"/>
</dbReference>
<dbReference type="InterPro" id="IPR036388">
    <property type="entry name" value="WH-like_DNA-bd_sf"/>
</dbReference>
<dbReference type="EMBL" id="UXUI01007850">
    <property type="protein sequence ID" value="VDD89660.1"/>
    <property type="molecule type" value="Genomic_DNA"/>
</dbReference>
<dbReference type="InterPro" id="IPR019804">
    <property type="entry name" value="Ras_G-nucl-exch_fac_CS"/>
</dbReference>
<evidence type="ECO:0000259" key="7">
    <source>
        <dbReference type="PROSITE" id="PS50200"/>
    </source>
</evidence>
<dbReference type="AlphaFoldDB" id="A0A158QAC7"/>
<dbReference type="PROSITE" id="PS50042">
    <property type="entry name" value="CNMP_BINDING_3"/>
    <property type="match status" value="1"/>
</dbReference>
<dbReference type="Gene3D" id="1.10.840.10">
    <property type="entry name" value="Ras guanine-nucleotide exchange factors catalytic domain"/>
    <property type="match status" value="1"/>
</dbReference>
<dbReference type="Gene3D" id="3.10.20.90">
    <property type="entry name" value="Phosphatidylinositol 3-kinase Catalytic Subunit, Chain A, domain 1"/>
    <property type="match status" value="1"/>
</dbReference>
<feature type="domain" description="Ras-GEF" evidence="4">
    <location>
        <begin position="781"/>
        <end position="1004"/>
    </location>
</feature>
<evidence type="ECO:0000259" key="6">
    <source>
        <dbReference type="PROSITE" id="PS50186"/>
    </source>
</evidence>
<dbReference type="Pfam" id="PF00617">
    <property type="entry name" value="RasGEF"/>
    <property type="match status" value="1"/>
</dbReference>
<dbReference type="Gene3D" id="1.10.10.10">
    <property type="entry name" value="Winged helix-like DNA-binding domain superfamily/Winged helix DNA-binding domain"/>
    <property type="match status" value="1"/>
</dbReference>
<name>A0A158QAC7_ENTVE</name>
<dbReference type="InterPro" id="IPR029071">
    <property type="entry name" value="Ubiquitin-like_domsf"/>
</dbReference>
<dbReference type="PROSITE" id="PS50212">
    <property type="entry name" value="RASGEF_NTER"/>
    <property type="match status" value="1"/>
</dbReference>
<feature type="domain" description="Cyclic nucleotide-binding" evidence="5">
    <location>
        <begin position="348"/>
        <end position="449"/>
    </location>
</feature>
<evidence type="ECO:0000259" key="8">
    <source>
        <dbReference type="PROSITE" id="PS50212"/>
    </source>
</evidence>
<evidence type="ECO:0000259" key="5">
    <source>
        <dbReference type="PROSITE" id="PS50042"/>
    </source>
</evidence>
<dbReference type="GO" id="GO:0005085">
    <property type="term" value="F:guanyl-nucleotide exchange factor activity"/>
    <property type="evidence" value="ECO:0007669"/>
    <property type="project" value="UniProtKB-KW"/>
</dbReference>
<dbReference type="SMART" id="SM00147">
    <property type="entry name" value="RasGEF"/>
    <property type="match status" value="1"/>
</dbReference>
<dbReference type="PROSITE" id="PS00720">
    <property type="entry name" value="RASGEF"/>
    <property type="match status" value="1"/>
</dbReference>
<dbReference type="InterPro" id="IPR000595">
    <property type="entry name" value="cNMP-bd_dom"/>
</dbReference>
<evidence type="ECO:0000259" key="4">
    <source>
        <dbReference type="PROSITE" id="PS50009"/>
    </source>
</evidence>
<dbReference type="GO" id="GO:0007265">
    <property type="term" value="P:Ras protein signal transduction"/>
    <property type="evidence" value="ECO:0007669"/>
    <property type="project" value="TreeGrafter"/>
</dbReference>
<evidence type="ECO:0000313" key="10">
    <source>
        <dbReference type="Proteomes" id="UP000274131"/>
    </source>
</evidence>
<dbReference type="InterPro" id="IPR008937">
    <property type="entry name" value="Ras-like_GEF"/>
</dbReference>
<feature type="domain" description="Ras-associating" evidence="7">
    <location>
        <begin position="687"/>
        <end position="755"/>
    </location>
</feature>
<dbReference type="InterPro" id="IPR036964">
    <property type="entry name" value="RASGEF_cat_dom_sf"/>
</dbReference>
<reference evidence="11" key="1">
    <citation type="submission" date="2016-04" db="UniProtKB">
        <authorList>
            <consortium name="WormBaseParasite"/>
        </authorList>
    </citation>
    <scope>IDENTIFICATION</scope>
</reference>
<dbReference type="PROSITE" id="PS50009">
    <property type="entry name" value="RASGEF_CAT"/>
    <property type="match status" value="1"/>
</dbReference>
<dbReference type="CDD" id="cd00038">
    <property type="entry name" value="CAP_ED"/>
    <property type="match status" value="1"/>
</dbReference>
<dbReference type="STRING" id="51028.A0A158QAC7"/>
<keyword evidence="2 3" id="KW-0344">Guanine-nucleotide releasing factor</keyword>
<dbReference type="PROSITE" id="PS50186">
    <property type="entry name" value="DEP"/>
    <property type="match status" value="1"/>
</dbReference>
<reference evidence="9 10" key="2">
    <citation type="submission" date="2018-10" db="EMBL/GenBank/DDBJ databases">
        <authorList>
            <consortium name="Pathogen Informatics"/>
        </authorList>
    </citation>
    <scope>NUCLEOTIDE SEQUENCE [LARGE SCALE GENOMIC DNA]</scope>
</reference>
<dbReference type="CDD" id="cd00155">
    <property type="entry name" value="RasGEF"/>
    <property type="match status" value="1"/>
</dbReference>
<dbReference type="InterPro" id="IPR000651">
    <property type="entry name" value="Ras-like_Gua-exchang_fac_N"/>
</dbReference>
<comment type="similarity">
    <text evidence="1">Belongs to the RAPGEF2 family.</text>
</comment>
<dbReference type="WBParaSite" id="EVEC_0000470301-mRNA-1">
    <property type="protein sequence ID" value="EVEC_0000470301-mRNA-1"/>
    <property type="gene ID" value="EVEC_0000470301"/>
</dbReference>
<sequence length="1004" mass="114031">MPVIAIKNLDVSLETLTAISLFGELSEFYHSCSARTTKPTELVSVNQNHFIALYNEAINAETPPWISSYKLSHVHGENVAELQATFLLREYFQKYADYLQPYLTILQDLIPAVSNGNMAGFEFREMQKEVQELANDLPRSVSHAHDYDVANCDAISEDCGEQPSSLFELRNTTSLELRVVEAGLILKRAMQTQAPGLIQDRKGYNQIHLACMVGTEMVDWLHNFVVETLNSNVSSLTRLHIIGMWQALLEYGIISHVFNSLSPILIEARSIIKLSLTGIDFSKMNGDLGLIEGGLPKTPYINDVASAIFSLSTIGPDALFRMVLEKPPSERTAEELEVVYEELLNIKALAHLSTMVKRELAAVIRYEQHQHAGTILFKQGDPGNCWFIILRGSVNVCIYNKGVVCVLQEGDDFGKLALVNDAPRAATISLREDNAQFLRVDKDDFNRILRDVEANTVRLKEHGQDVLVLEKLNTSYKHRMYADSFVGETSNQEHQCCYSVMAGVPEKIVDYLLETRVDAQINDGSIDTILEDFLLTHSIYIPPNVLCKYLKTYYMQQSTNANVVETDISYDNVDHVIAAKHRVVAFLELWINTLGLHFFLNSATNSFVEELFCCVLEDSKCLDGMQSVFQKMLEIRQFRENAMQSLNRHPTVVLERGTYNVEAPAPNPILPFDTCEQVIYVLNSAPITLSLRLDKTAAEVCELAKTKLHYGGPNEEFQLVEVKSSGERIVLSPSEVGIPTMLFLNSRLYLTYTDNDSHLPPMPRQYEPDPAYYYSTLENLSSLEIAHQLFVFHMQLFEATSEIELVTQVFGRNQFPGWIPANLDLLLRRFNEVQFWATTEVLLAQGPSRRLATLKKLIKIAAYSKENRDLMSLFAITLGLSNIAVSRLSQLWNKLPAKLRRQYAEFEALLDPSRNHRAYRMLVAKMVPPTIPFVPLLLKDLTFIHEGNKTFFGDLVNFEKMQMVAHMLRTFRHCKGVYPGKDFRENFSVSFEQRRMFDMKNAVR</sequence>
<dbReference type="Pfam" id="PF00027">
    <property type="entry name" value="cNMP_binding"/>
    <property type="match status" value="1"/>
</dbReference>
<dbReference type="OrthoDB" id="21144at2759"/>
<dbReference type="InterPro" id="IPR023578">
    <property type="entry name" value="Ras_GEF_dom_sf"/>
</dbReference>
<gene>
    <name evidence="9" type="ORF">EVEC_LOCUS4411</name>
</gene>
<dbReference type="Gene3D" id="2.60.120.10">
    <property type="entry name" value="Jelly Rolls"/>
    <property type="match status" value="1"/>
</dbReference>
<dbReference type="InterPro" id="IPR000159">
    <property type="entry name" value="RA_dom"/>
</dbReference>